<name>A0AAN7VS96_9COLE</name>
<comment type="caution">
    <text evidence="1">The sequence shown here is derived from an EMBL/GenBank/DDBJ whole genome shotgun (WGS) entry which is preliminary data.</text>
</comment>
<reference evidence="1 2" key="1">
    <citation type="journal article" date="2024" name="Insects">
        <title>An Improved Chromosome-Level Genome Assembly of the Firefly Pyrocoelia pectoralis.</title>
        <authorList>
            <person name="Fu X."/>
            <person name="Meyer-Rochow V.B."/>
            <person name="Ballantyne L."/>
            <person name="Zhu X."/>
        </authorList>
    </citation>
    <scope>NUCLEOTIDE SEQUENCE [LARGE SCALE GENOMIC DNA]</scope>
    <source>
        <strain evidence="1">XCY_ONT2</strain>
    </source>
</reference>
<dbReference type="EMBL" id="JAVRBK010000002">
    <property type="protein sequence ID" value="KAK5648754.1"/>
    <property type="molecule type" value="Genomic_DNA"/>
</dbReference>
<gene>
    <name evidence="1" type="ORF">RI129_003646</name>
</gene>
<accession>A0AAN7VS96</accession>
<dbReference type="Gene3D" id="1.25.40.480">
    <property type="match status" value="1"/>
</dbReference>
<sequence>MNWPTYTFSEKSEPELLEFFKVVANQTPEPVPVELKELWEQVLPMDNGILEKIASVKSSKVVECLEINDSDGEDVLNEIRLSTQNDQLASNIASTSTDDFVDGVKELLEGEDILSEDVIKNMAIYLPDQLEEIFISLSNDLNSQSVWKLWKSISNSKCIERDLVTSYFSKYILTQKMLTNDHIVEELLQEMFETLPCVVSTTLANGLVNMDVKDLTIIRKHIQELPDGYRNILLKQFLKTCTTLQAQHIPSISCLVSKCSDADNLNIITELMYKNAKEFSSDKNFGKLIIDIVSILGNRIISYESHLKHVITIHKSIYESQARKMFENCLNEQRLNSSLSYIGM</sequence>
<dbReference type="AlphaFoldDB" id="A0AAN7VS96"/>
<evidence type="ECO:0008006" key="3">
    <source>
        <dbReference type="Google" id="ProtNLM"/>
    </source>
</evidence>
<proteinExistence type="predicted"/>
<evidence type="ECO:0000313" key="2">
    <source>
        <dbReference type="Proteomes" id="UP001329430"/>
    </source>
</evidence>
<evidence type="ECO:0000313" key="1">
    <source>
        <dbReference type="EMBL" id="KAK5648754.1"/>
    </source>
</evidence>
<protein>
    <recommendedName>
        <fullName evidence="3">Fanconi Anaemia group E protein C-terminal domain-containing protein</fullName>
    </recommendedName>
</protein>
<keyword evidence="2" id="KW-1185">Reference proteome</keyword>
<dbReference type="Proteomes" id="UP001329430">
    <property type="component" value="Chromosome 2"/>
</dbReference>
<organism evidence="1 2">
    <name type="scientific">Pyrocoelia pectoralis</name>
    <dbReference type="NCBI Taxonomy" id="417401"/>
    <lineage>
        <taxon>Eukaryota</taxon>
        <taxon>Metazoa</taxon>
        <taxon>Ecdysozoa</taxon>
        <taxon>Arthropoda</taxon>
        <taxon>Hexapoda</taxon>
        <taxon>Insecta</taxon>
        <taxon>Pterygota</taxon>
        <taxon>Neoptera</taxon>
        <taxon>Endopterygota</taxon>
        <taxon>Coleoptera</taxon>
        <taxon>Polyphaga</taxon>
        <taxon>Elateriformia</taxon>
        <taxon>Elateroidea</taxon>
        <taxon>Lampyridae</taxon>
        <taxon>Lampyrinae</taxon>
        <taxon>Pyrocoelia</taxon>
    </lineage>
</organism>